<dbReference type="InterPro" id="IPR013826">
    <property type="entry name" value="Topo_IA_cen_sub3"/>
</dbReference>
<evidence type="ECO:0000256" key="2">
    <source>
        <dbReference type="ARBA" id="ARBA00009446"/>
    </source>
</evidence>
<dbReference type="HAMAP" id="MF_00952">
    <property type="entry name" value="Topoisom_1_prok"/>
    <property type="match status" value="1"/>
</dbReference>
<dbReference type="InterPro" id="IPR003602">
    <property type="entry name" value="Topo_IA_DNA-bd_dom"/>
</dbReference>
<dbReference type="Proteomes" id="UP001458946">
    <property type="component" value="Unassembled WGS sequence"/>
</dbReference>
<keyword evidence="13" id="KW-1185">Reference proteome</keyword>
<sequence length="671" mass="72447">MKTLVIVESPAKGKKIQDYLGEGYKVKASFGHIRDLPAKKEEVPAKYAAEPWARLGIDVQNGFQPLYVVPADKKKNVAELRSLAQEADRVLLATDGDREGEAIAWHLVKALGLKDNFERMVFHEITREAIQKAVTNTRPLDYALVGAQESRRILDRLCGYGVSPALWQSIGPSLSAGRVQSAALASLARRELARMNHVPADYWRITAQISPNEGCEPFNAVVVSIKGQALVGPKDYGSDGQLKADTTSLMLTQEQAKQIVDFIKGRGVTVSGVETAPFSTKPPAPFTTSTLQQAASKALKMGPKKTMDVAQKLYEGGKITYMRTDSPALSDEATQAARAVAAALFGPASVPASPRQFKAKGNAQEAHEAIRPAGKNFVAPDQTGLVEDELALYELIYRRTVASQMIDLQGNKTVLHLKSGAVGLQSSGRVITELGFTRLYADDSDKKDEQPLPNVSEGAALAAPDAKAELRKTPAPGRFTEATLIKALESAGVGRPATYANIIEVLKNRGYTALVEGKMYVTWLGLLVAAYLAEQFPSLVDLAFTVKMEEDLDRIAAGQMKREEYLTAFWTEGLEQTIAGAKHEAPAVALSQFGVVVTARHEQVVMLKDGKSVPLNLDIVPDSLTAEKVEQIMSGRPVSRASSPKSKGGKKPKAKGRKKPPTTLELPEGGV</sequence>
<dbReference type="CDD" id="cd03363">
    <property type="entry name" value="TOPRIM_TopoIA_TopoI"/>
    <property type="match status" value="1"/>
</dbReference>
<comment type="caution">
    <text evidence="12">The sequence shown here is derived from an EMBL/GenBank/DDBJ whole genome shotgun (WGS) entry which is preliminary data.</text>
</comment>
<evidence type="ECO:0000256" key="9">
    <source>
        <dbReference type="SAM" id="MobiDB-lite"/>
    </source>
</evidence>
<proteinExistence type="inferred from homology"/>
<dbReference type="InterPro" id="IPR003601">
    <property type="entry name" value="Topo_IA_2"/>
</dbReference>
<dbReference type="CDD" id="cd00186">
    <property type="entry name" value="TOP1Ac"/>
    <property type="match status" value="1"/>
</dbReference>
<evidence type="ECO:0000256" key="4">
    <source>
        <dbReference type="ARBA" id="ARBA00022842"/>
    </source>
</evidence>
<dbReference type="PROSITE" id="PS50880">
    <property type="entry name" value="TOPRIM"/>
    <property type="match status" value="1"/>
</dbReference>
<feature type="domain" description="Toprim" evidence="10">
    <location>
        <begin position="2"/>
        <end position="125"/>
    </location>
</feature>
<accession>A0ABP9VGK9</accession>
<evidence type="ECO:0000313" key="13">
    <source>
        <dbReference type="Proteomes" id="UP001458946"/>
    </source>
</evidence>
<dbReference type="Pfam" id="PF01131">
    <property type="entry name" value="Topoisom_bac"/>
    <property type="match status" value="1"/>
</dbReference>
<evidence type="ECO:0000256" key="5">
    <source>
        <dbReference type="ARBA" id="ARBA00023029"/>
    </source>
</evidence>
<feature type="site" description="Interaction with DNA" evidence="8">
    <location>
        <position position="509"/>
    </location>
</feature>
<evidence type="ECO:0000259" key="10">
    <source>
        <dbReference type="PROSITE" id="PS50880"/>
    </source>
</evidence>
<dbReference type="Gene3D" id="3.40.50.140">
    <property type="match status" value="1"/>
</dbReference>
<feature type="site" description="Interaction with DNA" evidence="8">
    <location>
        <position position="32"/>
    </location>
</feature>
<dbReference type="RefSeq" id="WP_353544314.1">
    <property type="nucleotide sequence ID" value="NZ_BAABRN010000111.1"/>
</dbReference>
<comment type="similarity">
    <text evidence="2 8">Belongs to the type IA topoisomerase family.</text>
</comment>
<dbReference type="PANTHER" id="PTHR42785">
    <property type="entry name" value="DNA TOPOISOMERASE, TYPE IA, CORE"/>
    <property type="match status" value="1"/>
</dbReference>
<dbReference type="InterPro" id="IPR028612">
    <property type="entry name" value="Topoisom_1_IA"/>
</dbReference>
<evidence type="ECO:0000256" key="1">
    <source>
        <dbReference type="ARBA" id="ARBA00000213"/>
    </source>
</evidence>
<keyword evidence="7 8" id="KW-0413">Isomerase</keyword>
<dbReference type="Gene3D" id="2.70.20.10">
    <property type="entry name" value="Topoisomerase I, domain 3"/>
    <property type="match status" value="1"/>
</dbReference>
<evidence type="ECO:0000256" key="7">
    <source>
        <dbReference type="ARBA" id="ARBA00023235"/>
    </source>
</evidence>
<dbReference type="PROSITE" id="PS00396">
    <property type="entry name" value="TOPO_IA_1"/>
    <property type="match status" value="1"/>
</dbReference>
<evidence type="ECO:0000313" key="12">
    <source>
        <dbReference type="EMBL" id="GAA5504354.1"/>
    </source>
</evidence>
<feature type="site" description="Interaction with DNA" evidence="8">
    <location>
        <position position="323"/>
    </location>
</feature>
<organism evidence="12 13">
    <name type="scientific">Deinococcus xinjiangensis</name>
    <dbReference type="NCBI Taxonomy" id="457454"/>
    <lineage>
        <taxon>Bacteria</taxon>
        <taxon>Thermotogati</taxon>
        <taxon>Deinococcota</taxon>
        <taxon>Deinococci</taxon>
        <taxon>Deinococcales</taxon>
        <taxon>Deinococcaceae</taxon>
        <taxon>Deinococcus</taxon>
    </lineage>
</organism>
<keyword evidence="6 8" id="KW-0238">DNA-binding</keyword>
<dbReference type="SMART" id="SM00436">
    <property type="entry name" value="TOP1Bc"/>
    <property type="match status" value="1"/>
</dbReference>
<dbReference type="Pfam" id="PF01751">
    <property type="entry name" value="Toprim"/>
    <property type="match status" value="1"/>
</dbReference>
<dbReference type="InterPro" id="IPR013825">
    <property type="entry name" value="Topo_IA_cen_sub2"/>
</dbReference>
<feature type="domain" description="Topo IA-type catalytic" evidence="11">
    <location>
        <begin position="141"/>
        <end position="578"/>
    </location>
</feature>
<dbReference type="PROSITE" id="PS52039">
    <property type="entry name" value="TOPO_IA_2"/>
    <property type="match status" value="1"/>
</dbReference>
<feature type="site" description="Interaction with DNA" evidence="8">
    <location>
        <position position="155"/>
    </location>
</feature>
<evidence type="ECO:0000256" key="6">
    <source>
        <dbReference type="ARBA" id="ARBA00023125"/>
    </source>
</evidence>
<dbReference type="InterPro" id="IPR023405">
    <property type="entry name" value="Topo_IA_core_domain"/>
</dbReference>
<protein>
    <recommendedName>
        <fullName evidence="8">DNA topoisomerase 1</fullName>
        <ecNumber evidence="8">5.6.2.1</ecNumber>
    </recommendedName>
    <alternativeName>
        <fullName evidence="8">DNA topoisomerase I</fullName>
    </alternativeName>
</protein>
<comment type="subunit">
    <text evidence="8">Monomer.</text>
</comment>
<feature type="site" description="Interaction with DNA" evidence="8">
    <location>
        <position position="167"/>
    </location>
</feature>
<dbReference type="Gene3D" id="1.10.290.10">
    <property type="entry name" value="Topoisomerase I, domain 4"/>
    <property type="match status" value="1"/>
</dbReference>
<reference evidence="12 13" key="1">
    <citation type="submission" date="2024-02" db="EMBL/GenBank/DDBJ databases">
        <title>Deinococcus xinjiangensis NBRC 107630.</title>
        <authorList>
            <person name="Ichikawa N."/>
            <person name="Katano-Makiyama Y."/>
            <person name="Hidaka K."/>
        </authorList>
    </citation>
    <scope>NUCLEOTIDE SEQUENCE [LARGE SCALE GENOMIC DNA]</scope>
    <source>
        <strain evidence="12 13">NBRC 107630</strain>
    </source>
</reference>
<dbReference type="InterPro" id="IPR013497">
    <property type="entry name" value="Topo_IA_cen"/>
</dbReference>
<name>A0ABP9VGK9_9DEIO</name>
<evidence type="ECO:0000256" key="3">
    <source>
        <dbReference type="ARBA" id="ARBA00022723"/>
    </source>
</evidence>
<feature type="region of interest" description="Disordered" evidence="9">
    <location>
        <begin position="633"/>
        <end position="671"/>
    </location>
</feature>
<dbReference type="NCBIfam" id="TIGR01051">
    <property type="entry name" value="topA_bact"/>
    <property type="match status" value="1"/>
</dbReference>
<evidence type="ECO:0000256" key="8">
    <source>
        <dbReference type="HAMAP-Rule" id="MF_00952"/>
    </source>
</evidence>
<keyword evidence="5 8" id="KW-0799">Topoisomerase</keyword>
<dbReference type="InterPro" id="IPR005733">
    <property type="entry name" value="TopoI_bac-type"/>
</dbReference>
<gene>
    <name evidence="12" type="primary">topA_2</name>
    <name evidence="8" type="synonym">topA</name>
    <name evidence="12" type="ORF">Dxin01_04124</name>
</gene>
<dbReference type="InterPro" id="IPR013824">
    <property type="entry name" value="Topo_IA_cen_sub1"/>
</dbReference>
<comment type="catalytic activity">
    <reaction evidence="1 8">
        <text>ATP-independent breakage of single-stranded DNA, followed by passage and rejoining.</text>
        <dbReference type="EC" id="5.6.2.1"/>
    </reaction>
</comment>
<dbReference type="EC" id="5.6.2.1" evidence="8"/>
<dbReference type="SMART" id="SM00493">
    <property type="entry name" value="TOPRIM"/>
    <property type="match status" value="1"/>
</dbReference>
<dbReference type="SMART" id="SM00437">
    <property type="entry name" value="TOP1Ac"/>
    <property type="match status" value="1"/>
</dbReference>
<dbReference type="EMBL" id="BAABRN010000111">
    <property type="protein sequence ID" value="GAA5504354.1"/>
    <property type="molecule type" value="Genomic_DNA"/>
</dbReference>
<keyword evidence="3" id="KW-0479">Metal-binding</keyword>
<feature type="site" description="Interaction with DNA" evidence="8">
    <location>
        <position position="152"/>
    </location>
</feature>
<evidence type="ECO:0000259" key="11">
    <source>
        <dbReference type="PROSITE" id="PS52039"/>
    </source>
</evidence>
<keyword evidence="4" id="KW-0460">Magnesium</keyword>
<feature type="active site" description="O-(5'-phospho-DNA)-tyrosine intermediate" evidence="8">
    <location>
        <position position="321"/>
    </location>
</feature>
<dbReference type="InterPro" id="IPR023406">
    <property type="entry name" value="Topo_IA_AS"/>
</dbReference>
<feature type="site" description="Interaction with DNA" evidence="8">
    <location>
        <position position="151"/>
    </location>
</feature>
<dbReference type="PANTHER" id="PTHR42785:SF1">
    <property type="entry name" value="DNA TOPOISOMERASE"/>
    <property type="match status" value="1"/>
</dbReference>
<dbReference type="InterPro" id="IPR006171">
    <property type="entry name" value="TOPRIM_dom"/>
</dbReference>
<dbReference type="InterPro" id="IPR000380">
    <property type="entry name" value="Topo_IA"/>
</dbReference>
<dbReference type="PRINTS" id="PR00417">
    <property type="entry name" value="PRTPISMRASEI"/>
</dbReference>
<dbReference type="Gene3D" id="1.10.460.10">
    <property type="entry name" value="Topoisomerase I, domain 2"/>
    <property type="match status" value="1"/>
</dbReference>
<feature type="region of interest" description="Interaction with DNA" evidence="8">
    <location>
        <begin position="175"/>
        <end position="180"/>
    </location>
</feature>
<comment type="function">
    <text evidence="8">Releases the supercoiling and torsional tension of DNA, which is introduced during the DNA replication and transcription, by transiently cleaving and rejoining one strand of the DNA duplex. Introduces a single-strand break via transesterification at a target site in duplex DNA. The scissile phosphodiester is attacked by the catalytic tyrosine of the enzyme, resulting in the formation of a DNA-(5'-phosphotyrosyl)-enzyme intermediate and the expulsion of a 3'-OH DNA strand. The free DNA strand then undergoes passage around the unbroken strand, thus removing DNA supercoils. Finally, in the religation step, the DNA 3'-OH attacks the covalent intermediate to expel the active-site tyrosine and restore the DNA phosphodiester backbone.</text>
</comment>
<feature type="compositionally biased region" description="Basic residues" evidence="9">
    <location>
        <begin position="647"/>
        <end position="660"/>
    </location>
</feature>
<dbReference type="SUPFAM" id="SSF56712">
    <property type="entry name" value="Prokaryotic type I DNA topoisomerase"/>
    <property type="match status" value="1"/>
</dbReference>
<dbReference type="InterPro" id="IPR034149">
    <property type="entry name" value="TOPRIM_TopoI"/>
</dbReference>
<feature type="site" description="Interaction with DNA" evidence="8">
    <location>
        <position position="160"/>
    </location>
</feature>